<evidence type="ECO:0000256" key="1">
    <source>
        <dbReference type="SAM" id="SignalP"/>
    </source>
</evidence>
<organism evidence="2 3">
    <name type="scientific">Helicobacter apodemus</name>
    <dbReference type="NCBI Taxonomy" id="135569"/>
    <lineage>
        <taxon>Bacteria</taxon>
        <taxon>Pseudomonadati</taxon>
        <taxon>Campylobacterota</taxon>
        <taxon>Epsilonproteobacteria</taxon>
        <taxon>Campylobacterales</taxon>
        <taxon>Helicobacteraceae</taxon>
        <taxon>Helicobacter</taxon>
    </lineage>
</organism>
<proteinExistence type="predicted"/>
<protein>
    <submittedName>
        <fullName evidence="2">Conjugal transfer protein TraU</fullName>
    </submittedName>
</protein>
<reference evidence="2 3" key="1">
    <citation type="submission" date="2017-06" db="EMBL/GenBank/DDBJ databases">
        <title>Complete genome of Helicobacter apodemus.</title>
        <authorList>
            <person name="Cho S."/>
        </authorList>
    </citation>
    <scope>NUCLEOTIDE SEQUENCE [LARGE SCALE GENOMIC DNA]</scope>
    <source>
        <strain evidence="3">SNUVETPUB-15-01</strain>
    </source>
</reference>
<dbReference type="RefSeq" id="WP_108910995.1">
    <property type="nucleotide sequence ID" value="NZ_CP021886.1"/>
</dbReference>
<evidence type="ECO:0000313" key="3">
    <source>
        <dbReference type="Proteomes" id="UP000244890"/>
    </source>
</evidence>
<dbReference type="InterPro" id="IPR009649">
    <property type="entry name" value="TraU"/>
</dbReference>
<dbReference type="AlphaFoldDB" id="A0A2U8FDE3"/>
<dbReference type="OrthoDB" id="9788211at2"/>
<evidence type="ECO:0000313" key="2">
    <source>
        <dbReference type="EMBL" id="AWI34156.1"/>
    </source>
</evidence>
<sequence>MKKVLGVFVFLALIAQLAFGMCSVNPTQILKTLADMCWNCIFPINIAGIPAIKGSMPDSPAAVRSPICTCPFPPPLFIRIGIPVGYFEPSRSIDVNKDAFCFAGLGINFSGLSSTQKGTKGDANTKDKTRTFFNAHYYIYPVFQLVGMFVDSMCVRSTKGFDIAYMTEIDPLWNDDALGALINPEALLFGNPITNMACIADSVASQANRPLDPLFWCKGSWGNAYPLTGSTNTKNYVEDSASVASSLIYKLHRQFVLWNSASKSALCGEHPLPIWMKSAYRLQLLFPKAHPTAMGIGQTGIIWTPNKNLPAGGDNFNYLLFKKVDCCAF</sequence>
<dbReference type="EMBL" id="CP021886">
    <property type="protein sequence ID" value="AWI34156.1"/>
    <property type="molecule type" value="Genomic_DNA"/>
</dbReference>
<dbReference type="Pfam" id="PF06834">
    <property type="entry name" value="TraU"/>
    <property type="match status" value="1"/>
</dbReference>
<keyword evidence="1" id="KW-0732">Signal</keyword>
<gene>
    <name evidence="2" type="ORF">CDV25_04790</name>
</gene>
<dbReference type="KEGG" id="had:CDV25_04790"/>
<name>A0A2U8FDE3_9HELI</name>
<feature type="chain" id="PRO_5015912325" evidence="1">
    <location>
        <begin position="21"/>
        <end position="329"/>
    </location>
</feature>
<feature type="signal peptide" evidence="1">
    <location>
        <begin position="1"/>
        <end position="20"/>
    </location>
</feature>
<dbReference type="Proteomes" id="UP000244890">
    <property type="component" value="Chromosome"/>
</dbReference>
<accession>A0A2U8FDE3</accession>